<reference evidence="3 4" key="1">
    <citation type="journal article" date="2014" name="PLoS Genet.">
        <title>Phylogenetically driven sequencing of extremely halophilic archaea reveals strategies for static and dynamic osmo-response.</title>
        <authorList>
            <person name="Becker E.A."/>
            <person name="Seitzer P.M."/>
            <person name="Tritt A."/>
            <person name="Larsen D."/>
            <person name="Krusor M."/>
            <person name="Yao A.I."/>
            <person name="Wu D."/>
            <person name="Madern D."/>
            <person name="Eisen J.A."/>
            <person name="Darling A.E."/>
            <person name="Facciotti M.T."/>
        </authorList>
    </citation>
    <scope>NUCLEOTIDE SEQUENCE [LARGE SCALE GENOMIC DNA]</scope>
    <source>
        <strain evidence="3 4">ATCC BAA-1512</strain>
    </source>
</reference>
<feature type="transmembrane region" description="Helical" evidence="2">
    <location>
        <begin position="63"/>
        <end position="84"/>
    </location>
</feature>
<dbReference type="EMBL" id="AOLN01000013">
    <property type="protein sequence ID" value="ELZ94187.1"/>
    <property type="molecule type" value="Genomic_DNA"/>
</dbReference>
<dbReference type="STRING" id="662479.C440_11218"/>
<feature type="compositionally biased region" description="Basic and acidic residues" evidence="1">
    <location>
        <begin position="40"/>
        <end position="53"/>
    </location>
</feature>
<keyword evidence="2" id="KW-0812">Transmembrane</keyword>
<sequence length="106" mass="11700">MANFTLFEVHLHDGFEFSPSNRAPFFNTDSETTGEDVELEPEHEYEADERHELDDESDSGGSGAMALLFGLVLLVGIAAAVRFLRGDAELDDLADLDDHEEVEIDA</sequence>
<dbReference type="OrthoDB" id="293758at2157"/>
<keyword evidence="4" id="KW-1185">Reference proteome</keyword>
<organism evidence="3 4">
    <name type="scientific">Haloferax mucosum ATCC BAA-1512</name>
    <dbReference type="NCBI Taxonomy" id="662479"/>
    <lineage>
        <taxon>Archaea</taxon>
        <taxon>Methanobacteriati</taxon>
        <taxon>Methanobacteriota</taxon>
        <taxon>Stenosarchaea group</taxon>
        <taxon>Halobacteria</taxon>
        <taxon>Halobacteriales</taxon>
        <taxon>Haloferacaceae</taxon>
        <taxon>Haloferax</taxon>
    </lineage>
</organism>
<keyword evidence="2" id="KW-0472">Membrane</keyword>
<evidence type="ECO:0000256" key="2">
    <source>
        <dbReference type="SAM" id="Phobius"/>
    </source>
</evidence>
<dbReference type="PATRIC" id="fig|662479.7.peg.2275"/>
<accession>M0IDP1</accession>
<dbReference type="Proteomes" id="UP000011550">
    <property type="component" value="Unassembled WGS sequence"/>
</dbReference>
<dbReference type="AlphaFoldDB" id="M0IDP1"/>
<name>M0IDP1_9EURY</name>
<comment type="caution">
    <text evidence="3">The sequence shown here is derived from an EMBL/GenBank/DDBJ whole genome shotgun (WGS) entry which is preliminary data.</text>
</comment>
<protein>
    <submittedName>
        <fullName evidence="3">Uncharacterized protein</fullName>
    </submittedName>
</protein>
<evidence type="ECO:0000313" key="4">
    <source>
        <dbReference type="Proteomes" id="UP000011550"/>
    </source>
</evidence>
<evidence type="ECO:0000256" key="1">
    <source>
        <dbReference type="SAM" id="MobiDB-lite"/>
    </source>
</evidence>
<gene>
    <name evidence="3" type="ORF">C440_11218</name>
</gene>
<dbReference type="RefSeq" id="WP_008320561.1">
    <property type="nucleotide sequence ID" value="NZ_AOLN01000013.1"/>
</dbReference>
<feature type="region of interest" description="Disordered" evidence="1">
    <location>
        <begin position="20"/>
        <end position="60"/>
    </location>
</feature>
<proteinExistence type="predicted"/>
<evidence type="ECO:0000313" key="3">
    <source>
        <dbReference type="EMBL" id="ELZ94187.1"/>
    </source>
</evidence>
<keyword evidence="2" id="KW-1133">Transmembrane helix</keyword>